<dbReference type="EMBL" id="BKZV01000001">
    <property type="protein sequence ID" value="GER82004.1"/>
    <property type="molecule type" value="Genomic_DNA"/>
</dbReference>
<gene>
    <name evidence="2" type="ORF">KTAU_06420</name>
</gene>
<accession>A0A5J4JXI1</accession>
<comment type="caution">
    <text evidence="2">The sequence shown here is derived from an EMBL/GenBank/DDBJ whole genome shotgun (WGS) entry which is preliminary data.</text>
</comment>
<dbReference type="AlphaFoldDB" id="A0A5J4JXI1"/>
<organism evidence="2 3">
    <name type="scientific">Thermogemmatispora aurantia</name>
    <dbReference type="NCBI Taxonomy" id="2045279"/>
    <lineage>
        <taxon>Bacteria</taxon>
        <taxon>Bacillati</taxon>
        <taxon>Chloroflexota</taxon>
        <taxon>Ktedonobacteria</taxon>
        <taxon>Thermogemmatisporales</taxon>
        <taxon>Thermogemmatisporaceae</taxon>
        <taxon>Thermogemmatispora</taxon>
    </lineage>
</organism>
<feature type="region of interest" description="Disordered" evidence="1">
    <location>
        <begin position="1"/>
        <end position="71"/>
    </location>
</feature>
<proteinExistence type="predicted"/>
<feature type="compositionally biased region" description="Basic and acidic residues" evidence="1">
    <location>
        <begin position="10"/>
        <end position="30"/>
    </location>
</feature>
<evidence type="ECO:0000313" key="2">
    <source>
        <dbReference type="EMBL" id="GER82004.1"/>
    </source>
</evidence>
<dbReference type="Proteomes" id="UP000334820">
    <property type="component" value="Unassembled WGS sequence"/>
</dbReference>
<evidence type="ECO:0000256" key="1">
    <source>
        <dbReference type="SAM" id="MobiDB-lite"/>
    </source>
</evidence>
<reference evidence="2 3" key="1">
    <citation type="journal article" date="2019" name="Int. J. Syst. Evol. Microbiol.">
        <title>Thermogemmatispora aurantia sp. nov. and Thermogemmatispora argillosa sp. nov., within the class Ktedonobacteria, and emended description of the genus Thermogemmatispora.</title>
        <authorList>
            <person name="Zheng Y."/>
            <person name="Wang C.M."/>
            <person name="Sakai Y."/>
            <person name="Abe K."/>
            <person name="Yokota A."/>
            <person name="Yabe S."/>
        </authorList>
    </citation>
    <scope>NUCLEOTIDE SEQUENCE [LARGE SCALE GENOMIC DNA]</scope>
    <source>
        <strain evidence="2 3">A1-2</strain>
    </source>
</reference>
<feature type="compositionally biased region" description="Polar residues" evidence="1">
    <location>
        <begin position="31"/>
        <end position="41"/>
    </location>
</feature>
<evidence type="ECO:0000313" key="3">
    <source>
        <dbReference type="Proteomes" id="UP000334820"/>
    </source>
</evidence>
<name>A0A5J4JXI1_9CHLR</name>
<protein>
    <submittedName>
        <fullName evidence="2">Uncharacterized protein</fullName>
    </submittedName>
</protein>
<sequence>MGNVGYRNRQVIDRRHREGQARHNYHKEQHTQLSHSGQRTILSGHCARSASSPRLRNDEQGKGVTGSEYEG</sequence>
<keyword evidence="3" id="KW-1185">Reference proteome</keyword>